<gene>
    <name evidence="1" type="ORF">E2562_003395</name>
</gene>
<evidence type="ECO:0000313" key="1">
    <source>
        <dbReference type="EMBL" id="KAF0923184.1"/>
    </source>
</evidence>
<protein>
    <recommendedName>
        <fullName evidence="3">DUF834 domain-containing protein</fullName>
    </recommendedName>
</protein>
<reference evidence="1 2" key="1">
    <citation type="submission" date="2019-11" db="EMBL/GenBank/DDBJ databases">
        <title>Whole genome sequence of Oryza granulata.</title>
        <authorList>
            <person name="Li W."/>
        </authorList>
    </citation>
    <scope>NUCLEOTIDE SEQUENCE [LARGE SCALE GENOMIC DNA]</scope>
    <source>
        <strain evidence="2">cv. Menghai</strain>
        <tissue evidence="1">Leaf</tissue>
    </source>
</reference>
<organism evidence="1 2">
    <name type="scientific">Oryza meyeriana var. granulata</name>
    <dbReference type="NCBI Taxonomy" id="110450"/>
    <lineage>
        <taxon>Eukaryota</taxon>
        <taxon>Viridiplantae</taxon>
        <taxon>Streptophyta</taxon>
        <taxon>Embryophyta</taxon>
        <taxon>Tracheophyta</taxon>
        <taxon>Spermatophyta</taxon>
        <taxon>Magnoliopsida</taxon>
        <taxon>Liliopsida</taxon>
        <taxon>Poales</taxon>
        <taxon>Poaceae</taxon>
        <taxon>BOP clade</taxon>
        <taxon>Oryzoideae</taxon>
        <taxon>Oryzeae</taxon>
        <taxon>Oryzinae</taxon>
        <taxon>Oryza</taxon>
        <taxon>Oryza meyeriana</taxon>
    </lineage>
</organism>
<name>A0A6G1EFJ0_9ORYZ</name>
<accession>A0A6G1EFJ0</accession>
<dbReference type="EMBL" id="SPHZ02000003">
    <property type="protein sequence ID" value="KAF0923184.1"/>
    <property type="molecule type" value="Genomic_DNA"/>
</dbReference>
<dbReference type="AlphaFoldDB" id="A0A6G1EFJ0"/>
<evidence type="ECO:0000313" key="2">
    <source>
        <dbReference type="Proteomes" id="UP000479710"/>
    </source>
</evidence>
<proteinExistence type="predicted"/>
<dbReference type="Proteomes" id="UP000479710">
    <property type="component" value="Unassembled WGS sequence"/>
</dbReference>
<comment type="caution">
    <text evidence="1">The sequence shown here is derived from an EMBL/GenBank/DDBJ whole genome shotgun (WGS) entry which is preliminary data.</text>
</comment>
<keyword evidence="2" id="KW-1185">Reference proteome</keyword>
<sequence>MKLDGEHLWLSWLRVASVWDSSPTPAGGNKEEVVNLGGEAGRDLGATEHVEVGGDRLRAVWVSVTAMVERLGNRGCEVGTWKSWKSVGYQSTKETSGWWYGRPR</sequence>
<evidence type="ECO:0008006" key="3">
    <source>
        <dbReference type="Google" id="ProtNLM"/>
    </source>
</evidence>